<dbReference type="InterPro" id="IPR006527">
    <property type="entry name" value="F-box-assoc_dom_typ1"/>
</dbReference>
<dbReference type="PANTHER" id="PTHR31672">
    <property type="entry name" value="BNACNNG10540D PROTEIN"/>
    <property type="match status" value="1"/>
</dbReference>
<comment type="caution">
    <text evidence="2">The sequence shown here is derived from an EMBL/GenBank/DDBJ whole genome shotgun (WGS) entry which is preliminary data.</text>
</comment>
<evidence type="ECO:0000313" key="2">
    <source>
        <dbReference type="EMBL" id="POO00519.1"/>
    </source>
</evidence>
<protein>
    <submittedName>
        <fullName evidence="2">F-box domain containing protein</fullName>
    </submittedName>
</protein>
<feature type="domain" description="F-box" evidence="1">
    <location>
        <begin position="1"/>
        <end position="54"/>
    </location>
</feature>
<evidence type="ECO:0000313" key="3">
    <source>
        <dbReference type="Proteomes" id="UP000237000"/>
    </source>
</evidence>
<evidence type="ECO:0000259" key="1">
    <source>
        <dbReference type="PROSITE" id="PS50181"/>
    </source>
</evidence>
<dbReference type="Pfam" id="PF00646">
    <property type="entry name" value="F-box"/>
    <property type="match status" value="1"/>
</dbReference>
<dbReference type="InParanoid" id="A0A2P5FRY4"/>
<dbReference type="NCBIfam" id="TIGR01640">
    <property type="entry name" value="F_box_assoc_1"/>
    <property type="match status" value="1"/>
</dbReference>
<dbReference type="InterPro" id="IPR017451">
    <property type="entry name" value="F-box-assoc_interact_dom"/>
</dbReference>
<dbReference type="AlphaFoldDB" id="A0A2P5FRY4"/>
<accession>A0A2P5FRY4</accession>
<dbReference type="PANTHER" id="PTHR31672:SF13">
    <property type="entry name" value="F-BOX PROTEIN CPR30-LIKE"/>
    <property type="match status" value="1"/>
</dbReference>
<organism evidence="2 3">
    <name type="scientific">Trema orientale</name>
    <name type="common">Charcoal tree</name>
    <name type="synonym">Celtis orientalis</name>
    <dbReference type="NCBI Taxonomy" id="63057"/>
    <lineage>
        <taxon>Eukaryota</taxon>
        <taxon>Viridiplantae</taxon>
        <taxon>Streptophyta</taxon>
        <taxon>Embryophyta</taxon>
        <taxon>Tracheophyta</taxon>
        <taxon>Spermatophyta</taxon>
        <taxon>Magnoliopsida</taxon>
        <taxon>eudicotyledons</taxon>
        <taxon>Gunneridae</taxon>
        <taxon>Pentapetalae</taxon>
        <taxon>rosids</taxon>
        <taxon>fabids</taxon>
        <taxon>Rosales</taxon>
        <taxon>Cannabaceae</taxon>
        <taxon>Trema</taxon>
    </lineage>
</organism>
<dbReference type="Gene3D" id="1.20.1280.50">
    <property type="match status" value="1"/>
</dbReference>
<dbReference type="STRING" id="63057.A0A2P5FRY4"/>
<proteinExistence type="predicted"/>
<dbReference type="Pfam" id="PF07734">
    <property type="entry name" value="FBA_1"/>
    <property type="match status" value="1"/>
</dbReference>
<dbReference type="InterPro" id="IPR050796">
    <property type="entry name" value="SCF_F-box_component"/>
</dbReference>
<dbReference type="Proteomes" id="UP000237000">
    <property type="component" value="Unassembled WGS sequence"/>
</dbReference>
<dbReference type="SMART" id="SM00256">
    <property type="entry name" value="FBOX"/>
    <property type="match status" value="1"/>
</dbReference>
<gene>
    <name evidence="2" type="ORF">TorRG33x02_035930</name>
</gene>
<dbReference type="OrthoDB" id="1644187at2759"/>
<sequence>MICCDLPEEVLEEIFSWLPPESLFRFKCVSKSWYALINSLVKNPEFVNKHLRNIENNILSPYTCLVFCCATTAYTRRQPQRKSLRRDLLLRSLTVFHNRGGYGSDPNCVSEVFRLPTLPSKLNFARASGSHCNGIICLAHDETVVLCNPALKEWTPLPKPCLGDGNGGGFWARRVGFGYDSRADDYKVVRLGYEGFRRDEVEHYRTRAEVYSMRRDSWREVEFDGLELVCRPLIGKEVFCKGVFYWSICARKNIILSFDVFDEVFRRIPLPNNLPVTEEEVKLTVWNDSVALFLYHAIEIPKFIEVWAMDDCSAGVKDSCSWIKKLCIGPLLDIAEPLTFLKNDELLMKTKDEGLILFNVRSQMLRNLTIIQSVNRILFWEISYVKSLVSVDGRRQSRS</sequence>
<dbReference type="InterPro" id="IPR001810">
    <property type="entry name" value="F-box_dom"/>
</dbReference>
<dbReference type="SUPFAM" id="SSF81383">
    <property type="entry name" value="F-box domain"/>
    <property type="match status" value="1"/>
</dbReference>
<name>A0A2P5FRY4_TREOI</name>
<dbReference type="InterPro" id="IPR036047">
    <property type="entry name" value="F-box-like_dom_sf"/>
</dbReference>
<keyword evidence="3" id="KW-1185">Reference proteome</keyword>
<dbReference type="CDD" id="cd22157">
    <property type="entry name" value="F-box_AtFBW1-like"/>
    <property type="match status" value="1"/>
</dbReference>
<reference evidence="3" key="1">
    <citation type="submission" date="2016-06" db="EMBL/GenBank/DDBJ databases">
        <title>Parallel loss of symbiosis genes in relatives of nitrogen-fixing non-legume Parasponia.</title>
        <authorList>
            <person name="Van Velzen R."/>
            <person name="Holmer R."/>
            <person name="Bu F."/>
            <person name="Rutten L."/>
            <person name="Van Zeijl A."/>
            <person name="Liu W."/>
            <person name="Santuari L."/>
            <person name="Cao Q."/>
            <person name="Sharma T."/>
            <person name="Shen D."/>
            <person name="Roswanjaya Y."/>
            <person name="Wardhani T."/>
            <person name="Kalhor M.S."/>
            <person name="Jansen J."/>
            <person name="Van den Hoogen J."/>
            <person name="Gungor B."/>
            <person name="Hartog M."/>
            <person name="Hontelez J."/>
            <person name="Verver J."/>
            <person name="Yang W.-C."/>
            <person name="Schijlen E."/>
            <person name="Repin R."/>
            <person name="Schilthuizen M."/>
            <person name="Schranz E."/>
            <person name="Heidstra R."/>
            <person name="Miyata K."/>
            <person name="Fedorova E."/>
            <person name="Kohlen W."/>
            <person name="Bisseling T."/>
            <person name="Smit S."/>
            <person name="Geurts R."/>
        </authorList>
    </citation>
    <scope>NUCLEOTIDE SEQUENCE [LARGE SCALE GENOMIC DNA]</scope>
    <source>
        <strain evidence="3">cv. RG33-2</strain>
    </source>
</reference>
<dbReference type="PROSITE" id="PS50181">
    <property type="entry name" value="FBOX"/>
    <property type="match status" value="1"/>
</dbReference>
<dbReference type="EMBL" id="JXTC01000012">
    <property type="protein sequence ID" value="POO00519.1"/>
    <property type="molecule type" value="Genomic_DNA"/>
</dbReference>
<dbReference type="FunCoup" id="A0A2P5FRY4">
    <property type="interactions" value="83"/>
</dbReference>